<feature type="compositionally biased region" description="Basic residues" evidence="1">
    <location>
        <begin position="309"/>
        <end position="319"/>
    </location>
</feature>
<dbReference type="AlphaFoldDB" id="A0AAV7UGD7"/>
<protein>
    <submittedName>
        <fullName evidence="2">Uncharacterized protein</fullName>
    </submittedName>
</protein>
<proteinExistence type="predicted"/>
<keyword evidence="3" id="KW-1185">Reference proteome</keyword>
<accession>A0AAV7UGD7</accession>
<dbReference type="Proteomes" id="UP001066276">
    <property type="component" value="Chromosome 3_1"/>
</dbReference>
<sequence>MVTCSIVEVQHLQKTEEHGPLGNSSSRKELQVKAWPSTQPGPFWESSIRDSRVLSKKGNNSEGSMNTRHSRQTRRLRSEVEGEQLGSSLAPASLCRLGAPSVCVCSRRWRVSSSAPAWFVPPSALCIGRYRHLHCIGCGKKRGTEVVERGETPEFPELPGITPGRGRKTPPHTNISCQKIPTEAAEASGGVRRLSEAVEKCQKRRTGCALRLGLEYTAGFDSVNLGSQTWGLRLVLVCCGVGAQPRVLQATPSAMIQLQVHAGLYTLREDARYFRCGGRAWCQRFLQEEGNGAGQPGEASAQEVERGPGRLRRPIHKAHAAKDSRSGHPLRGRPLPAAYPQSDLSIDSTLV</sequence>
<gene>
    <name evidence="2" type="ORF">NDU88_003838</name>
</gene>
<organism evidence="2 3">
    <name type="scientific">Pleurodeles waltl</name>
    <name type="common">Iberian ribbed newt</name>
    <dbReference type="NCBI Taxonomy" id="8319"/>
    <lineage>
        <taxon>Eukaryota</taxon>
        <taxon>Metazoa</taxon>
        <taxon>Chordata</taxon>
        <taxon>Craniata</taxon>
        <taxon>Vertebrata</taxon>
        <taxon>Euteleostomi</taxon>
        <taxon>Amphibia</taxon>
        <taxon>Batrachia</taxon>
        <taxon>Caudata</taxon>
        <taxon>Salamandroidea</taxon>
        <taxon>Salamandridae</taxon>
        <taxon>Pleurodelinae</taxon>
        <taxon>Pleurodeles</taxon>
    </lineage>
</organism>
<dbReference type="EMBL" id="JANPWB010000005">
    <property type="protein sequence ID" value="KAJ1187059.1"/>
    <property type="molecule type" value="Genomic_DNA"/>
</dbReference>
<feature type="region of interest" description="Disordered" evidence="1">
    <location>
        <begin position="153"/>
        <end position="173"/>
    </location>
</feature>
<reference evidence="2" key="1">
    <citation type="journal article" date="2022" name="bioRxiv">
        <title>Sequencing and chromosome-scale assembly of the giantPleurodeles waltlgenome.</title>
        <authorList>
            <person name="Brown T."/>
            <person name="Elewa A."/>
            <person name="Iarovenko S."/>
            <person name="Subramanian E."/>
            <person name="Araus A.J."/>
            <person name="Petzold A."/>
            <person name="Susuki M."/>
            <person name="Suzuki K.-i.T."/>
            <person name="Hayashi T."/>
            <person name="Toyoda A."/>
            <person name="Oliveira C."/>
            <person name="Osipova E."/>
            <person name="Leigh N.D."/>
            <person name="Simon A."/>
            <person name="Yun M.H."/>
        </authorList>
    </citation>
    <scope>NUCLEOTIDE SEQUENCE</scope>
    <source>
        <strain evidence="2">20211129_DDA</strain>
        <tissue evidence="2">Liver</tissue>
    </source>
</reference>
<evidence type="ECO:0000313" key="3">
    <source>
        <dbReference type="Proteomes" id="UP001066276"/>
    </source>
</evidence>
<evidence type="ECO:0000313" key="2">
    <source>
        <dbReference type="EMBL" id="KAJ1187059.1"/>
    </source>
</evidence>
<feature type="region of interest" description="Disordered" evidence="1">
    <location>
        <begin position="15"/>
        <end position="84"/>
    </location>
</feature>
<evidence type="ECO:0000256" key="1">
    <source>
        <dbReference type="SAM" id="MobiDB-lite"/>
    </source>
</evidence>
<name>A0AAV7UGD7_PLEWA</name>
<feature type="region of interest" description="Disordered" evidence="1">
    <location>
        <begin position="291"/>
        <end position="351"/>
    </location>
</feature>
<feature type="compositionally biased region" description="Polar residues" evidence="1">
    <location>
        <begin position="57"/>
        <end position="67"/>
    </location>
</feature>
<feature type="compositionally biased region" description="Polar residues" evidence="1">
    <location>
        <begin position="342"/>
        <end position="351"/>
    </location>
</feature>
<comment type="caution">
    <text evidence="2">The sequence shown here is derived from an EMBL/GenBank/DDBJ whole genome shotgun (WGS) entry which is preliminary data.</text>
</comment>